<dbReference type="PANTHER" id="PTHR30329">
    <property type="entry name" value="STATOR ELEMENT OF FLAGELLAR MOTOR COMPLEX"/>
    <property type="match status" value="1"/>
</dbReference>
<dbReference type="Proteomes" id="UP001236507">
    <property type="component" value="Unassembled WGS sequence"/>
</dbReference>
<gene>
    <name evidence="7" type="ORF">QM524_12600</name>
</gene>
<sequence length="416" mass="47621">MKRQHLLILLVLLFHISTALAQKDNLRRDDRDFDVPLPNNCDKIIYVVTLPGVIMSLGTTDNYSDKAEMTALLPFRCNAITKTFNNKILAVEADKDISLPVYEFSPSTKSGKYTKWKLPSHNDGGWISGGTDALGRVYFATTTMKYMVRIDLRYNDVEVLWNSKDRIDGGNKITCLEGCNFYVNEKSEVLIKENKKNTSYKVNIEGKPYLFETKNMEGFFNTITVNDWYEFTNDKQQNVSMFVMRDGITIFKDGEYRPKVTKIDTLRFGIVTDIAGCNAKENKKPRIIINEKREKEILDAATKKESIRLEKILFKLGLSELQTASYQELDELVMILLKNKQLKILLEGHTDVSGDAEDNFKLSIERVNTCRDYLIKYGVSPTRINTKGYGGTKPLVKMGSESERAVNRRVEIKFVE</sequence>
<evidence type="ECO:0000313" key="7">
    <source>
        <dbReference type="EMBL" id="MDI9860052.1"/>
    </source>
</evidence>
<organism evidence="7 8">
    <name type="scientific">Flectobacillus roseus</name>
    <dbReference type="NCBI Taxonomy" id="502259"/>
    <lineage>
        <taxon>Bacteria</taxon>
        <taxon>Pseudomonadati</taxon>
        <taxon>Bacteroidota</taxon>
        <taxon>Cytophagia</taxon>
        <taxon>Cytophagales</taxon>
        <taxon>Flectobacillaceae</taxon>
        <taxon>Flectobacillus</taxon>
    </lineage>
</organism>
<protein>
    <submittedName>
        <fullName evidence="7">OmpA family protein</fullName>
    </submittedName>
</protein>
<keyword evidence="5" id="KW-0732">Signal</keyword>
<feature type="chain" id="PRO_5045172357" evidence="5">
    <location>
        <begin position="22"/>
        <end position="416"/>
    </location>
</feature>
<dbReference type="Gene3D" id="3.30.1330.60">
    <property type="entry name" value="OmpA-like domain"/>
    <property type="match status" value="1"/>
</dbReference>
<dbReference type="PANTHER" id="PTHR30329:SF21">
    <property type="entry name" value="LIPOPROTEIN YIAD-RELATED"/>
    <property type="match status" value="1"/>
</dbReference>
<evidence type="ECO:0000256" key="1">
    <source>
        <dbReference type="ARBA" id="ARBA00004442"/>
    </source>
</evidence>
<feature type="signal peptide" evidence="5">
    <location>
        <begin position="1"/>
        <end position="21"/>
    </location>
</feature>
<keyword evidence="8" id="KW-1185">Reference proteome</keyword>
<evidence type="ECO:0000256" key="5">
    <source>
        <dbReference type="SAM" id="SignalP"/>
    </source>
</evidence>
<dbReference type="EMBL" id="JASHIF010000010">
    <property type="protein sequence ID" value="MDI9860052.1"/>
    <property type="molecule type" value="Genomic_DNA"/>
</dbReference>
<name>A0ABT6Y984_9BACT</name>
<dbReference type="RefSeq" id="WP_283344880.1">
    <property type="nucleotide sequence ID" value="NZ_JASHIF010000010.1"/>
</dbReference>
<accession>A0ABT6Y984</accession>
<dbReference type="PRINTS" id="PR01021">
    <property type="entry name" value="OMPADOMAIN"/>
</dbReference>
<evidence type="ECO:0000256" key="3">
    <source>
        <dbReference type="ARBA" id="ARBA00023237"/>
    </source>
</evidence>
<dbReference type="SUPFAM" id="SSF103088">
    <property type="entry name" value="OmpA-like"/>
    <property type="match status" value="1"/>
</dbReference>
<dbReference type="CDD" id="cd07185">
    <property type="entry name" value="OmpA_C-like"/>
    <property type="match status" value="1"/>
</dbReference>
<keyword evidence="3" id="KW-0998">Cell outer membrane</keyword>
<evidence type="ECO:0000256" key="2">
    <source>
        <dbReference type="ARBA" id="ARBA00023136"/>
    </source>
</evidence>
<evidence type="ECO:0000256" key="4">
    <source>
        <dbReference type="PROSITE-ProRule" id="PRU00473"/>
    </source>
</evidence>
<keyword evidence="2 4" id="KW-0472">Membrane</keyword>
<feature type="domain" description="OmpA-like" evidence="6">
    <location>
        <begin position="301"/>
        <end position="416"/>
    </location>
</feature>
<evidence type="ECO:0000259" key="6">
    <source>
        <dbReference type="PROSITE" id="PS51123"/>
    </source>
</evidence>
<comment type="caution">
    <text evidence="7">The sequence shown here is derived from an EMBL/GenBank/DDBJ whole genome shotgun (WGS) entry which is preliminary data.</text>
</comment>
<dbReference type="PROSITE" id="PS51123">
    <property type="entry name" value="OMPA_2"/>
    <property type="match status" value="1"/>
</dbReference>
<reference evidence="7 8" key="1">
    <citation type="submission" date="2023-05" db="EMBL/GenBank/DDBJ databases">
        <title>Novel species of genus Flectobacillus isolated from stream in China.</title>
        <authorList>
            <person name="Lu H."/>
        </authorList>
    </citation>
    <scope>NUCLEOTIDE SEQUENCE [LARGE SCALE GENOMIC DNA]</scope>
    <source>
        <strain evidence="7 8">KCTC 42575</strain>
    </source>
</reference>
<dbReference type="InterPro" id="IPR006665">
    <property type="entry name" value="OmpA-like"/>
</dbReference>
<dbReference type="Pfam" id="PF00691">
    <property type="entry name" value="OmpA"/>
    <property type="match status" value="1"/>
</dbReference>
<dbReference type="InterPro" id="IPR050330">
    <property type="entry name" value="Bact_OuterMem_StrucFunc"/>
</dbReference>
<dbReference type="InterPro" id="IPR036737">
    <property type="entry name" value="OmpA-like_sf"/>
</dbReference>
<comment type="subcellular location">
    <subcellularLocation>
        <location evidence="1">Cell outer membrane</location>
    </subcellularLocation>
</comment>
<proteinExistence type="predicted"/>
<dbReference type="InterPro" id="IPR006664">
    <property type="entry name" value="OMP_bac"/>
</dbReference>
<evidence type="ECO:0000313" key="8">
    <source>
        <dbReference type="Proteomes" id="UP001236507"/>
    </source>
</evidence>